<feature type="domain" description="DUF3741" evidence="3">
    <location>
        <begin position="141"/>
        <end position="170"/>
    </location>
</feature>
<dbReference type="EMBL" id="KZ452039">
    <property type="protein sequence ID" value="PKA49384.1"/>
    <property type="molecule type" value="Genomic_DNA"/>
</dbReference>
<dbReference type="PANTHER" id="PTHR31680:SF12">
    <property type="entry name" value="OS11G0587300 PROTEIN"/>
    <property type="match status" value="1"/>
</dbReference>
<proteinExistence type="predicted"/>
<name>A0A2I0A1H1_9ASPA</name>
<feature type="region of interest" description="Disordered" evidence="1">
    <location>
        <begin position="391"/>
        <end position="426"/>
    </location>
</feature>
<dbReference type="InterPro" id="IPR033334">
    <property type="entry name" value="LNG1/2"/>
</dbReference>
<evidence type="ECO:0000313" key="5">
    <source>
        <dbReference type="Proteomes" id="UP000236161"/>
    </source>
</evidence>
<dbReference type="InterPro" id="IPR025486">
    <property type="entry name" value="DUF4378"/>
</dbReference>
<protein>
    <submittedName>
        <fullName evidence="4">Protein LONGIFOLIA 2</fullName>
    </submittedName>
</protein>
<feature type="compositionally biased region" description="Basic and acidic residues" evidence="1">
    <location>
        <begin position="220"/>
        <end position="239"/>
    </location>
</feature>
<dbReference type="GO" id="GO:0051513">
    <property type="term" value="P:regulation of monopolar cell growth"/>
    <property type="evidence" value="ECO:0007669"/>
    <property type="project" value="InterPro"/>
</dbReference>
<feature type="domain" description="DUF4378" evidence="2">
    <location>
        <begin position="563"/>
        <end position="709"/>
    </location>
</feature>
<dbReference type="OrthoDB" id="1929599at2759"/>
<dbReference type="Proteomes" id="UP000236161">
    <property type="component" value="Unassembled WGS sequence"/>
</dbReference>
<evidence type="ECO:0000256" key="1">
    <source>
        <dbReference type="SAM" id="MobiDB-lite"/>
    </source>
</evidence>
<feature type="region of interest" description="Disordered" evidence="1">
    <location>
        <begin position="121"/>
        <end position="153"/>
    </location>
</feature>
<accession>A0A2I0A1H1</accession>
<feature type="compositionally biased region" description="Basic and acidic residues" evidence="1">
    <location>
        <begin position="176"/>
        <end position="190"/>
    </location>
</feature>
<dbReference type="AlphaFoldDB" id="A0A2I0A1H1"/>
<dbReference type="STRING" id="1088818.A0A2I0A1H1"/>
<feature type="region of interest" description="Disordered" evidence="1">
    <location>
        <begin position="207"/>
        <end position="244"/>
    </location>
</feature>
<sequence>MTPGIANIIPHERDLENQIEGQIGCVAGFLQFFGRHQILAGRRLSSPKRPPVSPSAGSPSMSLPSGCSPENYRLKSEAVRLPLPLPLPVAEVKDGLNSSWKLREAPRLSLDSRAIVDANGTLHPRDLRPAPAAFPGKSYCSESRDDRDKRRRTPSVVARLMGLELLPSAGDGDGDPPSRRSELRRSASESRVNRELDLNFKFQNPTQISSGELCPHRKQRTPDLRPRCPKSDSPQRKSFFDSQEFFPGPKRSAPLYGEIEKRLRMRGIEEPTTDLETLKQVLEALQLKGLLHNKQPDFQPTSRSDFIYRQCSGISSTVKESSIVLKKSLPKQIPLPPRSVSPRRPTSPNPGPMMDTQRQKVKICRNLCSHGDVSRSPSRSPARQRPLDFQRQMATQSRRQIPAVYSSMNSPRRPKPDSVGPISPINRKPKAELAEDDSPPCISDASIASSPSQFDIERMEMGQKTGRRLLERCDKLLHSIAAITFSSEQVAAVDQQPSPVSVLDSAFLSDEPLPVGSVDLKDQLAVCWVESEDHWNPKEALSVGSKSGDGPVAEIGGDQDDDYAYVAAILRESNRRGATACNFSAFQRFHDTTGSSKAPTLHHQLLHDTVIEILERKRQFSPWNSFSNSRCSSPSGGGGSSQLLDVWEEMQGIREPATVGTQDVIEVTCGVIRKDMAPTASGEQEWAAVAQMSEVILNIERLLFKDLVSDTIRELANLAGRRRSSALPRRKLVF</sequence>
<organism evidence="4 5">
    <name type="scientific">Apostasia shenzhenica</name>
    <dbReference type="NCBI Taxonomy" id="1088818"/>
    <lineage>
        <taxon>Eukaryota</taxon>
        <taxon>Viridiplantae</taxon>
        <taxon>Streptophyta</taxon>
        <taxon>Embryophyta</taxon>
        <taxon>Tracheophyta</taxon>
        <taxon>Spermatophyta</taxon>
        <taxon>Magnoliopsida</taxon>
        <taxon>Liliopsida</taxon>
        <taxon>Asparagales</taxon>
        <taxon>Orchidaceae</taxon>
        <taxon>Apostasioideae</taxon>
        <taxon>Apostasia</taxon>
    </lineage>
</organism>
<dbReference type="Pfam" id="PF14309">
    <property type="entry name" value="DUF4378"/>
    <property type="match status" value="1"/>
</dbReference>
<dbReference type="Pfam" id="PF14383">
    <property type="entry name" value="VARLMGL"/>
    <property type="match status" value="1"/>
</dbReference>
<gene>
    <name evidence="4" type="primary">LNG2</name>
    <name evidence="4" type="ORF">AXF42_Ash014286</name>
</gene>
<reference evidence="4 5" key="1">
    <citation type="journal article" date="2017" name="Nature">
        <title>The Apostasia genome and the evolution of orchids.</title>
        <authorList>
            <person name="Zhang G.Q."/>
            <person name="Liu K.W."/>
            <person name="Li Z."/>
            <person name="Lohaus R."/>
            <person name="Hsiao Y.Y."/>
            <person name="Niu S.C."/>
            <person name="Wang J.Y."/>
            <person name="Lin Y.C."/>
            <person name="Xu Q."/>
            <person name="Chen L.J."/>
            <person name="Yoshida K."/>
            <person name="Fujiwara S."/>
            <person name="Wang Z.W."/>
            <person name="Zhang Y.Q."/>
            <person name="Mitsuda N."/>
            <person name="Wang M."/>
            <person name="Liu G.H."/>
            <person name="Pecoraro L."/>
            <person name="Huang H.X."/>
            <person name="Xiao X.J."/>
            <person name="Lin M."/>
            <person name="Wu X.Y."/>
            <person name="Wu W.L."/>
            <person name="Chen Y.Y."/>
            <person name="Chang S.B."/>
            <person name="Sakamoto S."/>
            <person name="Ohme-Takagi M."/>
            <person name="Yagi M."/>
            <person name="Zeng S.J."/>
            <person name="Shen C.Y."/>
            <person name="Yeh C.M."/>
            <person name="Luo Y.B."/>
            <person name="Tsai W.C."/>
            <person name="Van de Peer Y."/>
            <person name="Liu Z.J."/>
        </authorList>
    </citation>
    <scope>NUCLEOTIDE SEQUENCE [LARGE SCALE GENOMIC DNA]</scope>
    <source>
        <strain evidence="5">cv. Shenzhen</strain>
        <tissue evidence="4">Stem</tissue>
    </source>
</reference>
<evidence type="ECO:0000259" key="2">
    <source>
        <dbReference type="Pfam" id="PF14309"/>
    </source>
</evidence>
<feature type="region of interest" description="Disordered" evidence="1">
    <location>
        <begin position="329"/>
        <end position="358"/>
    </location>
</feature>
<dbReference type="PANTHER" id="PTHR31680">
    <property type="entry name" value="LONGIFOLIA PROTEIN"/>
    <property type="match status" value="1"/>
</dbReference>
<evidence type="ECO:0000313" key="4">
    <source>
        <dbReference type="EMBL" id="PKA49384.1"/>
    </source>
</evidence>
<evidence type="ECO:0000259" key="3">
    <source>
        <dbReference type="Pfam" id="PF14383"/>
    </source>
</evidence>
<feature type="compositionally biased region" description="Polar residues" evidence="1">
    <location>
        <begin position="55"/>
        <end position="65"/>
    </location>
</feature>
<dbReference type="InterPro" id="IPR032795">
    <property type="entry name" value="DUF3741-assoc"/>
</dbReference>
<keyword evidence="5" id="KW-1185">Reference proteome</keyword>
<feature type="region of interest" description="Disordered" evidence="1">
    <location>
        <begin position="165"/>
        <end position="190"/>
    </location>
</feature>
<feature type="compositionally biased region" description="Pro residues" evidence="1">
    <location>
        <begin position="333"/>
        <end position="351"/>
    </location>
</feature>
<feature type="region of interest" description="Disordered" evidence="1">
    <location>
        <begin position="44"/>
        <end position="69"/>
    </location>
</feature>